<keyword evidence="2" id="KW-0472">Membrane</keyword>
<dbReference type="Proteomes" id="UP000250369">
    <property type="component" value="Unassembled WGS sequence"/>
</dbReference>
<comment type="subcellular location">
    <subcellularLocation>
        <location evidence="1">Cell membrane</location>
        <topology evidence="1">Multi-pass membrane protein</topology>
    </subcellularLocation>
</comment>
<feature type="transmembrane region" description="Helical" evidence="2">
    <location>
        <begin position="381"/>
        <end position="401"/>
    </location>
</feature>
<feature type="transmembrane region" description="Helical" evidence="2">
    <location>
        <begin position="258"/>
        <end position="276"/>
    </location>
</feature>
<dbReference type="PANTHER" id="PTHR23526">
    <property type="entry name" value="INTEGRAL MEMBRANE TRANSPORT PROTEIN-RELATED"/>
    <property type="match status" value="1"/>
</dbReference>
<dbReference type="GO" id="GO:0022857">
    <property type="term" value="F:transmembrane transporter activity"/>
    <property type="evidence" value="ECO:0007669"/>
    <property type="project" value="InterPro"/>
</dbReference>
<sequence length="411" mass="46595">MRTYWQNRAQVPPEMKLSQDAKMSLLLHGAFQFGASMSGLFLNLYLWRLTESLWVNGLYNIILYAVSPFGFALGGWIVKKKDRMYTYRIGVMMIALFYLAVVIAQENVATFFYLFAICNGIASSFYWSAYLTLMYDVSTEKNRIRYLAFNMIAFTAAGLVGPALAGFVISKNDGLQGYIIVFSLAFVMFMLTTLGSFRIKSIASRHKAYYLKLSGIMMKRNKAWLHSLFAFFVLGLFQGIMLFLPNIMLYQTIPREDWVGYFGVLFSFVTIVAGYFISRFAKQHLGRLYTFIAACGFVLGSLLLFWQISLLTVVLFMVMYSLCNPLQGNSLTSYYYTLIGKLPLKGNFRVESVVARETFVNAGRIVSIFAFISLVPDFTGLWLPSVLLVCTLTQFIVAYLLKKDGSGETES</sequence>
<dbReference type="InterPro" id="IPR036259">
    <property type="entry name" value="MFS_trans_sf"/>
</dbReference>
<dbReference type="PANTHER" id="PTHR23526:SF2">
    <property type="entry name" value="MAJOR FACILITATOR SUPERFAMILY (MFS) PROFILE DOMAIN-CONTAINING PROTEIN"/>
    <property type="match status" value="1"/>
</dbReference>
<feature type="transmembrane region" description="Helical" evidence="2">
    <location>
        <begin position="58"/>
        <end position="78"/>
    </location>
</feature>
<feature type="transmembrane region" description="Helical" evidence="2">
    <location>
        <begin position="85"/>
        <end position="105"/>
    </location>
</feature>
<feature type="transmembrane region" description="Helical" evidence="2">
    <location>
        <begin position="288"/>
        <end position="308"/>
    </location>
</feature>
<feature type="transmembrane region" description="Helical" evidence="2">
    <location>
        <begin position="111"/>
        <end position="135"/>
    </location>
</feature>
<evidence type="ECO:0000256" key="1">
    <source>
        <dbReference type="ARBA" id="ARBA00004651"/>
    </source>
</evidence>
<evidence type="ECO:0000313" key="4">
    <source>
        <dbReference type="Proteomes" id="UP000250369"/>
    </source>
</evidence>
<accession>A0A329MYA4</accession>
<evidence type="ECO:0000313" key="3">
    <source>
        <dbReference type="EMBL" id="RAV22627.1"/>
    </source>
</evidence>
<feature type="transmembrane region" description="Helical" evidence="2">
    <location>
        <begin position="147"/>
        <end position="169"/>
    </location>
</feature>
<dbReference type="Pfam" id="PF07690">
    <property type="entry name" value="MFS_1"/>
    <property type="match status" value="1"/>
</dbReference>
<gene>
    <name evidence="3" type="ORF">DQG23_06040</name>
</gene>
<keyword evidence="2" id="KW-1133">Transmembrane helix</keyword>
<keyword evidence="2" id="KW-0812">Transmembrane</keyword>
<dbReference type="SUPFAM" id="SSF103473">
    <property type="entry name" value="MFS general substrate transporter"/>
    <property type="match status" value="1"/>
</dbReference>
<dbReference type="Gene3D" id="1.20.1250.20">
    <property type="entry name" value="MFS general substrate transporter like domains"/>
    <property type="match status" value="1"/>
</dbReference>
<organism evidence="3 4">
    <name type="scientific">Paenibacillus contaminans</name>
    <dbReference type="NCBI Taxonomy" id="450362"/>
    <lineage>
        <taxon>Bacteria</taxon>
        <taxon>Bacillati</taxon>
        <taxon>Bacillota</taxon>
        <taxon>Bacilli</taxon>
        <taxon>Bacillales</taxon>
        <taxon>Paenibacillaceae</taxon>
        <taxon>Paenibacillus</taxon>
    </lineage>
</organism>
<protein>
    <submittedName>
        <fullName evidence="3">MFS transporter</fullName>
    </submittedName>
</protein>
<dbReference type="InterPro" id="IPR052528">
    <property type="entry name" value="Sugar_transport-like"/>
</dbReference>
<feature type="transmembrane region" description="Helical" evidence="2">
    <location>
        <begin position="25"/>
        <end position="46"/>
    </location>
</feature>
<evidence type="ECO:0000256" key="2">
    <source>
        <dbReference type="SAM" id="Phobius"/>
    </source>
</evidence>
<name>A0A329MYA4_9BACL</name>
<dbReference type="InterPro" id="IPR011701">
    <property type="entry name" value="MFS"/>
</dbReference>
<comment type="caution">
    <text evidence="3">The sequence shown here is derived from an EMBL/GenBank/DDBJ whole genome shotgun (WGS) entry which is preliminary data.</text>
</comment>
<feature type="transmembrane region" description="Helical" evidence="2">
    <location>
        <begin position="175"/>
        <end position="197"/>
    </location>
</feature>
<reference evidence="3 4" key="1">
    <citation type="journal article" date="2009" name="Int. J. Syst. Evol. Microbiol.">
        <title>Paenibacillus contaminans sp. nov., isolated from a contaminated laboratory plate.</title>
        <authorList>
            <person name="Chou J.H."/>
            <person name="Lee J.H."/>
            <person name="Lin M.C."/>
            <person name="Chang P.S."/>
            <person name="Arun A.B."/>
            <person name="Young C.C."/>
            <person name="Chen W.M."/>
        </authorList>
    </citation>
    <scope>NUCLEOTIDE SEQUENCE [LARGE SCALE GENOMIC DNA]</scope>
    <source>
        <strain evidence="3 4">CKOBP-6</strain>
    </source>
</reference>
<feature type="transmembrane region" description="Helical" evidence="2">
    <location>
        <begin position="223"/>
        <end position="246"/>
    </location>
</feature>
<dbReference type="EMBL" id="QMFB01000002">
    <property type="protein sequence ID" value="RAV22627.1"/>
    <property type="molecule type" value="Genomic_DNA"/>
</dbReference>
<proteinExistence type="predicted"/>
<dbReference type="OrthoDB" id="2767994at2"/>
<dbReference type="AlphaFoldDB" id="A0A329MYA4"/>
<keyword evidence="4" id="KW-1185">Reference proteome</keyword>
<dbReference type="GO" id="GO:0005886">
    <property type="term" value="C:plasma membrane"/>
    <property type="evidence" value="ECO:0007669"/>
    <property type="project" value="UniProtKB-SubCell"/>
</dbReference>